<evidence type="ECO:0000313" key="2">
    <source>
        <dbReference type="Proteomes" id="UP000382040"/>
    </source>
</evidence>
<reference evidence="1 2" key="1">
    <citation type="submission" date="2019-08" db="EMBL/GenBank/DDBJ databases">
        <authorList>
            <person name="Peeters C."/>
        </authorList>
    </citation>
    <scope>NUCLEOTIDE SEQUENCE [LARGE SCALE GENOMIC DNA]</scope>
    <source>
        <strain evidence="1 2">LMG 20603</strain>
    </source>
</reference>
<sequence>MSDPLQHATLTSAASTDPEPCVADALLVQYERACAEMQLAGRKLHRQMQEYQAVLDEVARLEASGTSDAREKLKRLEALVESEAFQRDEREIRRMTAALAHTIERMRADAPVPLDDTPTPAAKRVLAVRLRRGCA</sequence>
<proteinExistence type="predicted"/>
<evidence type="ECO:0000313" key="1">
    <source>
        <dbReference type="EMBL" id="VVE89054.1"/>
    </source>
</evidence>
<keyword evidence="2" id="KW-1185">Reference proteome</keyword>
<dbReference type="Proteomes" id="UP000382040">
    <property type="component" value="Unassembled WGS sequence"/>
</dbReference>
<dbReference type="RefSeq" id="WP_150560306.1">
    <property type="nucleotide sequence ID" value="NZ_CABPST010000007.1"/>
</dbReference>
<dbReference type="AlphaFoldDB" id="A0A5E5BTV1"/>
<accession>A0A5E5BTV1</accession>
<protein>
    <submittedName>
        <fullName evidence="1">Uncharacterized protein</fullName>
    </submittedName>
</protein>
<dbReference type="OrthoDB" id="8943223at2"/>
<organism evidence="1 2">
    <name type="scientific">Pandoraea bronchicola</name>
    <dbReference type="NCBI Taxonomy" id="2508287"/>
    <lineage>
        <taxon>Bacteria</taxon>
        <taxon>Pseudomonadati</taxon>
        <taxon>Pseudomonadota</taxon>
        <taxon>Betaproteobacteria</taxon>
        <taxon>Burkholderiales</taxon>
        <taxon>Burkholderiaceae</taxon>
        <taxon>Pandoraea</taxon>
    </lineage>
</organism>
<name>A0A5E5BTV1_9BURK</name>
<gene>
    <name evidence="1" type="ORF">PBR20603_03019</name>
</gene>
<dbReference type="EMBL" id="CABPST010000007">
    <property type="protein sequence ID" value="VVE89054.1"/>
    <property type="molecule type" value="Genomic_DNA"/>
</dbReference>